<sequence>MAIRHLFPWELNKRLMFTLISLEDVLHSWLTLIQKRTELSLSVTGNMIFLLGQLVSYLTARMWCSTLQRCDLKH</sequence>
<organism evidence="1">
    <name type="scientific">Arundo donax</name>
    <name type="common">Giant reed</name>
    <name type="synonym">Donax arundinaceus</name>
    <dbReference type="NCBI Taxonomy" id="35708"/>
    <lineage>
        <taxon>Eukaryota</taxon>
        <taxon>Viridiplantae</taxon>
        <taxon>Streptophyta</taxon>
        <taxon>Embryophyta</taxon>
        <taxon>Tracheophyta</taxon>
        <taxon>Spermatophyta</taxon>
        <taxon>Magnoliopsida</taxon>
        <taxon>Liliopsida</taxon>
        <taxon>Poales</taxon>
        <taxon>Poaceae</taxon>
        <taxon>PACMAD clade</taxon>
        <taxon>Arundinoideae</taxon>
        <taxon>Arundineae</taxon>
        <taxon>Arundo</taxon>
    </lineage>
</organism>
<evidence type="ECO:0000313" key="1">
    <source>
        <dbReference type="EMBL" id="JAD90780.1"/>
    </source>
</evidence>
<reference evidence="1" key="1">
    <citation type="submission" date="2014-09" db="EMBL/GenBank/DDBJ databases">
        <authorList>
            <person name="Magalhaes I.L.F."/>
            <person name="Oliveira U."/>
            <person name="Santos F.R."/>
            <person name="Vidigal T.H.D.A."/>
            <person name="Brescovit A.D."/>
            <person name="Santos A.J."/>
        </authorList>
    </citation>
    <scope>NUCLEOTIDE SEQUENCE</scope>
    <source>
        <tissue evidence="1">Shoot tissue taken approximately 20 cm above the soil surface</tissue>
    </source>
</reference>
<dbReference type="EMBL" id="GBRH01207115">
    <property type="protein sequence ID" value="JAD90780.1"/>
    <property type="molecule type" value="Transcribed_RNA"/>
</dbReference>
<dbReference type="AlphaFoldDB" id="A0A0A9DYM7"/>
<accession>A0A0A9DYM7</accession>
<name>A0A0A9DYM7_ARUDO</name>
<proteinExistence type="predicted"/>
<protein>
    <submittedName>
        <fullName evidence="1">Uncharacterized protein</fullName>
    </submittedName>
</protein>
<reference evidence="1" key="2">
    <citation type="journal article" date="2015" name="Data Brief">
        <title>Shoot transcriptome of the giant reed, Arundo donax.</title>
        <authorList>
            <person name="Barrero R.A."/>
            <person name="Guerrero F.D."/>
            <person name="Moolhuijzen P."/>
            <person name="Goolsby J.A."/>
            <person name="Tidwell J."/>
            <person name="Bellgard S.E."/>
            <person name="Bellgard M.I."/>
        </authorList>
    </citation>
    <scope>NUCLEOTIDE SEQUENCE</scope>
    <source>
        <tissue evidence="1">Shoot tissue taken approximately 20 cm above the soil surface</tissue>
    </source>
</reference>